<reference evidence="8 9" key="1">
    <citation type="submission" date="2021-03" db="EMBL/GenBank/DDBJ databases">
        <title>Sequencing the genomes of 1000 actinobacteria strains.</title>
        <authorList>
            <person name="Klenk H.-P."/>
        </authorList>
    </citation>
    <scope>NUCLEOTIDE SEQUENCE [LARGE SCALE GENOMIC DNA]</scope>
    <source>
        <strain evidence="8 9">DSM 45256</strain>
    </source>
</reference>
<evidence type="ECO:0000256" key="1">
    <source>
        <dbReference type="ARBA" id="ARBA00004651"/>
    </source>
</evidence>
<organism evidence="8 9">
    <name type="scientific">Pseudonocardia parietis</name>
    <dbReference type="NCBI Taxonomy" id="570936"/>
    <lineage>
        <taxon>Bacteria</taxon>
        <taxon>Bacillati</taxon>
        <taxon>Actinomycetota</taxon>
        <taxon>Actinomycetes</taxon>
        <taxon>Pseudonocardiales</taxon>
        <taxon>Pseudonocardiaceae</taxon>
        <taxon>Pseudonocardia</taxon>
    </lineage>
</organism>
<protein>
    <submittedName>
        <fullName evidence="8">MFS family arabinose efflux permease</fullName>
    </submittedName>
</protein>
<comment type="subcellular location">
    <subcellularLocation>
        <location evidence="1">Cell membrane</location>
        <topology evidence="1">Multi-pass membrane protein</topology>
    </subcellularLocation>
</comment>
<dbReference type="PANTHER" id="PTHR43124:SF3">
    <property type="entry name" value="CHLORAMPHENICOL EFFLUX PUMP RV0191"/>
    <property type="match status" value="1"/>
</dbReference>
<dbReference type="PROSITE" id="PS50850">
    <property type="entry name" value="MFS"/>
    <property type="match status" value="1"/>
</dbReference>
<keyword evidence="4 6" id="KW-1133">Transmembrane helix</keyword>
<feature type="domain" description="Major facilitator superfamily (MFS) profile" evidence="7">
    <location>
        <begin position="12"/>
        <end position="384"/>
    </location>
</feature>
<keyword evidence="5 6" id="KW-0472">Membrane</keyword>
<proteinExistence type="predicted"/>
<keyword evidence="9" id="KW-1185">Reference proteome</keyword>
<dbReference type="InterPro" id="IPR011701">
    <property type="entry name" value="MFS"/>
</dbReference>
<dbReference type="EMBL" id="JAGINU010000001">
    <property type="protein sequence ID" value="MBP2367649.1"/>
    <property type="molecule type" value="Genomic_DNA"/>
</dbReference>
<evidence type="ECO:0000256" key="4">
    <source>
        <dbReference type="ARBA" id="ARBA00022989"/>
    </source>
</evidence>
<feature type="transmembrane region" description="Helical" evidence="6">
    <location>
        <begin position="81"/>
        <end position="100"/>
    </location>
</feature>
<dbReference type="InterPro" id="IPR020846">
    <property type="entry name" value="MFS_dom"/>
</dbReference>
<feature type="transmembrane region" description="Helical" evidence="6">
    <location>
        <begin position="170"/>
        <end position="190"/>
    </location>
</feature>
<feature type="transmembrane region" description="Helical" evidence="6">
    <location>
        <begin position="332"/>
        <end position="354"/>
    </location>
</feature>
<evidence type="ECO:0000313" key="8">
    <source>
        <dbReference type="EMBL" id="MBP2367649.1"/>
    </source>
</evidence>
<feature type="transmembrane region" description="Helical" evidence="6">
    <location>
        <begin position="360"/>
        <end position="381"/>
    </location>
</feature>
<sequence length="384" mass="38073">MEPGIDRSPATTWRVGLAGGLLMAVTFGMVRYVYGLTLPGIRAELVLSDLVLGLIAGGTFAGFLLALLLSTRLSATIGPRAPTTLGGLCATVGCAVVALAPAPSVLATGALVAGGAAGWVWAPYSEIATRVVPEADRPRVLAVVTTGAAVGLIVVGPLALAAATWASWRWTWAAITVPAAAATVLNIRWVPRLAPAPGMPGPRAALGPRMTAPLGFAAVLFAGATAYFTYATDSAERGGLGAVAGPVVFALVGTTGLAGLWTGTFVRRIRPAPVAAVSLLVLGAALAMLGFGSHSLPVVLASAVAFGAANTIGSAALPIWTAQLVPDRPAGAFSAALVVGSVSAIGAPAVIGGLVAHVGLALPLVATAILCATSAVVLAAVRRL</sequence>
<evidence type="ECO:0000259" key="7">
    <source>
        <dbReference type="PROSITE" id="PS50850"/>
    </source>
</evidence>
<dbReference type="PANTHER" id="PTHR43124">
    <property type="entry name" value="PURINE EFFLUX PUMP PBUE"/>
    <property type="match status" value="1"/>
</dbReference>
<feature type="transmembrane region" description="Helical" evidence="6">
    <location>
        <begin position="106"/>
        <end position="128"/>
    </location>
</feature>
<feature type="transmembrane region" description="Helical" evidence="6">
    <location>
        <begin position="46"/>
        <end position="69"/>
    </location>
</feature>
<evidence type="ECO:0000256" key="2">
    <source>
        <dbReference type="ARBA" id="ARBA00022475"/>
    </source>
</evidence>
<accession>A0ABS4VUQ0</accession>
<feature type="transmembrane region" description="Helical" evidence="6">
    <location>
        <begin position="12"/>
        <end position="34"/>
    </location>
</feature>
<gene>
    <name evidence="8" type="ORF">JOF36_003345</name>
</gene>
<keyword evidence="2" id="KW-1003">Cell membrane</keyword>
<dbReference type="Pfam" id="PF07690">
    <property type="entry name" value="MFS_1"/>
    <property type="match status" value="1"/>
</dbReference>
<feature type="transmembrane region" description="Helical" evidence="6">
    <location>
        <begin position="211"/>
        <end position="230"/>
    </location>
</feature>
<evidence type="ECO:0000256" key="6">
    <source>
        <dbReference type="SAM" id="Phobius"/>
    </source>
</evidence>
<comment type="caution">
    <text evidence="8">The sequence shown here is derived from an EMBL/GenBank/DDBJ whole genome shotgun (WGS) entry which is preliminary data.</text>
</comment>
<evidence type="ECO:0000256" key="5">
    <source>
        <dbReference type="ARBA" id="ARBA00023136"/>
    </source>
</evidence>
<evidence type="ECO:0000313" key="9">
    <source>
        <dbReference type="Proteomes" id="UP001519295"/>
    </source>
</evidence>
<dbReference type="InterPro" id="IPR036259">
    <property type="entry name" value="MFS_trans_sf"/>
</dbReference>
<feature type="transmembrane region" description="Helical" evidence="6">
    <location>
        <begin position="274"/>
        <end position="292"/>
    </location>
</feature>
<dbReference type="Gene3D" id="1.20.1250.20">
    <property type="entry name" value="MFS general substrate transporter like domains"/>
    <property type="match status" value="1"/>
</dbReference>
<keyword evidence="3 6" id="KW-0812">Transmembrane</keyword>
<evidence type="ECO:0000256" key="3">
    <source>
        <dbReference type="ARBA" id="ARBA00022692"/>
    </source>
</evidence>
<feature type="transmembrane region" description="Helical" evidence="6">
    <location>
        <begin position="140"/>
        <end position="164"/>
    </location>
</feature>
<feature type="transmembrane region" description="Helical" evidence="6">
    <location>
        <begin position="298"/>
        <end position="320"/>
    </location>
</feature>
<dbReference type="RefSeq" id="WP_210027784.1">
    <property type="nucleotide sequence ID" value="NZ_JAGINU010000001.1"/>
</dbReference>
<dbReference type="SUPFAM" id="SSF103473">
    <property type="entry name" value="MFS general substrate transporter"/>
    <property type="match status" value="1"/>
</dbReference>
<feature type="transmembrane region" description="Helical" evidence="6">
    <location>
        <begin position="242"/>
        <end position="262"/>
    </location>
</feature>
<dbReference type="InterPro" id="IPR050189">
    <property type="entry name" value="MFS_Efflux_Transporters"/>
</dbReference>
<name>A0ABS4VUQ0_9PSEU</name>
<dbReference type="Proteomes" id="UP001519295">
    <property type="component" value="Unassembled WGS sequence"/>
</dbReference>